<dbReference type="EMBL" id="DSZU01000044">
    <property type="protein sequence ID" value="HGV54980.1"/>
    <property type="molecule type" value="Genomic_DNA"/>
</dbReference>
<organism evidence="1">
    <name type="scientific">Caldimicrobium thiodismutans</name>
    <dbReference type="NCBI Taxonomy" id="1653476"/>
    <lineage>
        <taxon>Bacteria</taxon>
        <taxon>Pseudomonadati</taxon>
        <taxon>Thermodesulfobacteriota</taxon>
        <taxon>Thermodesulfobacteria</taxon>
        <taxon>Thermodesulfobacteriales</taxon>
        <taxon>Thermodesulfobacteriaceae</taxon>
        <taxon>Caldimicrobium</taxon>
    </lineage>
</organism>
<accession>A0A832GPU4</accession>
<dbReference type="AlphaFoldDB" id="A0A832GPU4"/>
<name>A0A832GPU4_9BACT</name>
<sequence length="70" mass="8171">MRCPKCSYFFSEELKACPRCGQDMGAEIEKIGLFPPSTKEPFLEIEDFLETEELQPQRRIIEFTLPNEIT</sequence>
<reference evidence="1" key="1">
    <citation type="journal article" date="2020" name="mSystems">
        <title>Genome- and Community-Level Interaction Insights into Carbon Utilization and Element Cycling Functions of Hydrothermarchaeota in Hydrothermal Sediment.</title>
        <authorList>
            <person name="Zhou Z."/>
            <person name="Liu Y."/>
            <person name="Xu W."/>
            <person name="Pan J."/>
            <person name="Luo Z.H."/>
            <person name="Li M."/>
        </authorList>
    </citation>
    <scope>NUCLEOTIDE SEQUENCE [LARGE SCALE GENOMIC DNA]</scope>
    <source>
        <strain evidence="1">SpSt-605</strain>
    </source>
</reference>
<comment type="caution">
    <text evidence="1">The sequence shown here is derived from an EMBL/GenBank/DDBJ whole genome shotgun (WGS) entry which is preliminary data.</text>
</comment>
<protein>
    <submittedName>
        <fullName evidence="1">Uncharacterized protein</fullName>
    </submittedName>
</protein>
<evidence type="ECO:0000313" key="1">
    <source>
        <dbReference type="EMBL" id="HGV54980.1"/>
    </source>
</evidence>
<proteinExistence type="predicted"/>
<gene>
    <name evidence="1" type="ORF">ENT73_02665</name>
</gene>